<sequence length="108" mass="12377">MFKSSDLVPYTELWTTLQAALQHDSIATEFHPGSELRQSVERALRTHFFPTLEKECQRRMVPLFCRVNQTCYYQRVGSSLRIGGDVKLDEFVTATICGFDAVEDSVQQ</sequence>
<dbReference type="EMBL" id="VDLU01000002">
    <property type="protein sequence ID" value="TNJ28063.1"/>
    <property type="molecule type" value="Genomic_DNA"/>
</dbReference>
<comment type="caution">
    <text evidence="1">The sequence shown here is derived from an EMBL/GenBank/DDBJ whole genome shotgun (WGS) entry which is preliminary data.</text>
</comment>
<proteinExistence type="predicted"/>
<name>A0A4Z1T2A4_GIAMU</name>
<dbReference type="VEuPathDB" id="GiardiaDB:GMRT_10020"/>
<dbReference type="AlphaFoldDB" id="A0A4Z1T2A4"/>
<organism evidence="1 2">
    <name type="scientific">Giardia muris</name>
    <dbReference type="NCBI Taxonomy" id="5742"/>
    <lineage>
        <taxon>Eukaryota</taxon>
        <taxon>Metamonada</taxon>
        <taxon>Diplomonadida</taxon>
        <taxon>Hexamitidae</taxon>
        <taxon>Giardiinae</taxon>
        <taxon>Giardia</taxon>
    </lineage>
</organism>
<keyword evidence="2" id="KW-1185">Reference proteome</keyword>
<evidence type="ECO:0000313" key="1">
    <source>
        <dbReference type="EMBL" id="TNJ28063.1"/>
    </source>
</evidence>
<accession>A0A4Z1T2A4</accession>
<gene>
    <name evidence="1" type="ORF">GMRT_10020</name>
</gene>
<dbReference type="Proteomes" id="UP000315496">
    <property type="component" value="Chromosome 2"/>
</dbReference>
<protein>
    <submittedName>
        <fullName evidence="1">Uncharacterized protein</fullName>
    </submittedName>
</protein>
<evidence type="ECO:0000313" key="2">
    <source>
        <dbReference type="Proteomes" id="UP000315496"/>
    </source>
</evidence>
<reference evidence="1 2" key="1">
    <citation type="submission" date="2019-05" db="EMBL/GenBank/DDBJ databases">
        <title>The compact genome of Giardia muris reveals important steps in the evolution of intestinal protozoan parasites.</title>
        <authorList>
            <person name="Xu F."/>
            <person name="Jimenez-Gonzalez A."/>
            <person name="Einarsson E."/>
            <person name="Astvaldsson A."/>
            <person name="Peirasmaki D."/>
            <person name="Eckmann L."/>
            <person name="Andersson J.O."/>
            <person name="Svard S.G."/>
            <person name="Jerlstrom-Hultqvist J."/>
        </authorList>
    </citation>
    <scope>NUCLEOTIDE SEQUENCE [LARGE SCALE GENOMIC DNA]</scope>
    <source>
        <strain evidence="1 2">Roberts-Thomson</strain>
    </source>
</reference>